<dbReference type="SUPFAM" id="SSF52540">
    <property type="entry name" value="P-loop containing nucleoside triphosphate hydrolases"/>
    <property type="match status" value="1"/>
</dbReference>
<reference evidence="2" key="1">
    <citation type="submission" date="2018-06" db="EMBL/GenBank/DDBJ databases">
        <authorList>
            <person name="Zhirakovskaya E."/>
        </authorList>
    </citation>
    <scope>NUCLEOTIDE SEQUENCE</scope>
</reference>
<dbReference type="EMBL" id="UOEP01000073">
    <property type="protein sequence ID" value="VAW17377.1"/>
    <property type="molecule type" value="Genomic_DNA"/>
</dbReference>
<evidence type="ECO:0000313" key="2">
    <source>
        <dbReference type="EMBL" id="VAW17377.1"/>
    </source>
</evidence>
<dbReference type="PANTHER" id="PTHR37512:SF1">
    <property type="entry name" value="NADR_TTD14 AAA DOMAIN-CONTAINING PROTEIN"/>
    <property type="match status" value="1"/>
</dbReference>
<protein>
    <recommendedName>
        <fullName evidence="1">NadR/Ttd14 AAA domain-containing protein</fullName>
    </recommendedName>
</protein>
<dbReference type="Pfam" id="PF13521">
    <property type="entry name" value="AAA_28"/>
    <property type="match status" value="1"/>
</dbReference>
<evidence type="ECO:0000259" key="1">
    <source>
        <dbReference type="Pfam" id="PF13521"/>
    </source>
</evidence>
<feature type="domain" description="NadR/Ttd14 AAA" evidence="1">
    <location>
        <begin position="11"/>
        <end position="165"/>
    </location>
</feature>
<name>A0A3B0TVF5_9ZZZZ</name>
<dbReference type="AlphaFoldDB" id="A0A3B0TVF5"/>
<organism evidence="2">
    <name type="scientific">hydrothermal vent metagenome</name>
    <dbReference type="NCBI Taxonomy" id="652676"/>
    <lineage>
        <taxon>unclassified sequences</taxon>
        <taxon>metagenomes</taxon>
        <taxon>ecological metagenomes</taxon>
    </lineage>
</organism>
<dbReference type="InterPro" id="IPR052735">
    <property type="entry name" value="NAD_biosynth-regulator"/>
</dbReference>
<sequence length="177" mass="20685">MNIPRAYPHIFVITGAESTGKSTLAKQLAGHFEARYFPEFARQYIMQINRGYNFSDIEKIAGKQVEQYNEALCHENKIVFLDTWLIITKVWFEVVYKKVPDWLGEVITNSKISSFLLCDTDIPWIPDPVRENGGKKRQILHEKYKKNLELFQMNYYVVSGKGQERLQNAIKNVENHL</sequence>
<dbReference type="PANTHER" id="PTHR37512">
    <property type="entry name" value="TRIFUNCTIONAL NAD BIOSYNTHESIS/REGULATOR PROTEIN NADR"/>
    <property type="match status" value="1"/>
</dbReference>
<dbReference type="InterPro" id="IPR038727">
    <property type="entry name" value="NadR/Ttd14_AAA_dom"/>
</dbReference>
<dbReference type="InterPro" id="IPR027417">
    <property type="entry name" value="P-loop_NTPase"/>
</dbReference>
<accession>A0A3B0TVF5</accession>
<gene>
    <name evidence="2" type="ORF">MNBD_BACTEROID01-785</name>
</gene>
<dbReference type="Gene3D" id="3.40.50.300">
    <property type="entry name" value="P-loop containing nucleotide triphosphate hydrolases"/>
    <property type="match status" value="1"/>
</dbReference>
<proteinExistence type="predicted"/>